<dbReference type="AlphaFoldDB" id="A0A180G401"/>
<evidence type="ECO:0000256" key="5">
    <source>
        <dbReference type="ARBA" id="ARBA00022840"/>
    </source>
</evidence>
<dbReference type="GO" id="GO:0005524">
    <property type="term" value="F:ATP binding"/>
    <property type="evidence" value="ECO:0007669"/>
    <property type="project" value="UniProtKB-KW"/>
</dbReference>
<keyword evidence="3" id="KW-0547">Nucleotide-binding</keyword>
<sequence length="594" mass="66087">MQCIWCFSYPAIVGQLCQICIIDTASSFKDSSSTTKPIANPTNVLSKKEQTFQRARSLLSQTSSATSISLASNAGQEVEVVGPSAAYPYEIARSKRVSAFTPYPKNSKAFKPKAALASKGAIPSMNPPHKVTIQCGFLVRVGGRFPSKLSAHKQPMVVDVDNPNSYQLLLILLREKFVGHDLGNYGSFSKDHFPFTQLGTKKSGVEDQQSFLSHLESNKTIDLILNYDAFEQKMLQEEEDGYQKSVSDEESLPSIIVPSSQSLLPTANQFSSNPSTSGTVYNHSNSDVDAISSQNLDQSVNAKHSLSHHSPSVVSTSFPGYVSDTLVCVAMGRSPPWATQPILNLSDLSWDRFGTPELSSFITDLNAMDWREGIRHSLDPNGTDTFRLLVHFKVLEDQVIFQNNKIRIVKAKLLDSPIIHSMIAKYSLVRSHPTKSYLPLPIYRMRKYAAARRFVSLFGKAVLSSPKATSDLKQIAQEIRVVDAFPVYLDPEKEGGQDCYETLDPNIDNLLAYCKNEPMRVFFMEEHIVGSWQKFLHPTEFDGRLNDHSPAVDLLISALQHWMYVYTNGQMIITNLQGVIPLLSKPNIVDLNPQ</sequence>
<dbReference type="OrthoDB" id="2500430at2759"/>
<dbReference type="VEuPathDB" id="FungiDB:PTTG_29441"/>
<protein>
    <submittedName>
        <fullName evidence="9">Alpha-type protein kinase domain-containing protein</fullName>
    </submittedName>
</protein>
<dbReference type="GO" id="GO:0004674">
    <property type="term" value="F:protein serine/threonine kinase activity"/>
    <property type="evidence" value="ECO:0007669"/>
    <property type="project" value="UniProtKB-KW"/>
</dbReference>
<dbReference type="PANTHER" id="PTHR45992:SF2">
    <property type="entry name" value="EUKARYOTIC ELONGATION FACTOR 2 KINASE"/>
    <property type="match status" value="1"/>
</dbReference>
<name>A0A180G401_PUCT1</name>
<gene>
    <name evidence="8" type="ORF">PTTG_29441</name>
</gene>
<evidence type="ECO:0000259" key="7">
    <source>
        <dbReference type="PROSITE" id="PS51158"/>
    </source>
</evidence>
<evidence type="ECO:0000256" key="1">
    <source>
        <dbReference type="ARBA" id="ARBA00022527"/>
    </source>
</evidence>
<reference evidence="9" key="4">
    <citation type="submission" date="2025-05" db="UniProtKB">
        <authorList>
            <consortium name="EnsemblFungi"/>
        </authorList>
    </citation>
    <scope>IDENTIFICATION</scope>
    <source>
        <strain evidence="9">isolate 1-1 / race 1 (BBBD)</strain>
    </source>
</reference>
<dbReference type="EMBL" id="ADAS02000419">
    <property type="protein sequence ID" value="OAV87415.1"/>
    <property type="molecule type" value="Genomic_DNA"/>
</dbReference>
<organism evidence="8">
    <name type="scientific">Puccinia triticina (isolate 1-1 / race 1 (BBBD))</name>
    <name type="common">Brown leaf rust fungus</name>
    <dbReference type="NCBI Taxonomy" id="630390"/>
    <lineage>
        <taxon>Eukaryota</taxon>
        <taxon>Fungi</taxon>
        <taxon>Dikarya</taxon>
        <taxon>Basidiomycota</taxon>
        <taxon>Pucciniomycotina</taxon>
        <taxon>Pucciniomycetes</taxon>
        <taxon>Pucciniales</taxon>
        <taxon>Pucciniaceae</taxon>
        <taxon>Puccinia</taxon>
    </lineage>
</organism>
<dbReference type="Pfam" id="PF02816">
    <property type="entry name" value="Alpha_kinase"/>
    <property type="match status" value="1"/>
</dbReference>
<keyword evidence="2" id="KW-0808">Transferase</keyword>
<reference evidence="8" key="2">
    <citation type="submission" date="2016-05" db="EMBL/GenBank/DDBJ databases">
        <title>Comparative analysis highlights variable genome content of wheat rusts and divergence of the mating loci.</title>
        <authorList>
            <person name="Cuomo C.A."/>
            <person name="Bakkeren G."/>
            <person name="Szabo L."/>
            <person name="Khalil H."/>
            <person name="Joly D."/>
            <person name="Goldberg J."/>
            <person name="Young S."/>
            <person name="Zeng Q."/>
            <person name="Fellers J."/>
        </authorList>
    </citation>
    <scope>NUCLEOTIDE SEQUENCE [LARGE SCALE GENOMIC DNA]</scope>
    <source>
        <strain evidence="8">1-1 BBBD Race 1</strain>
    </source>
</reference>
<feature type="region of interest" description="Disordered" evidence="6">
    <location>
        <begin position="266"/>
        <end position="286"/>
    </location>
</feature>
<dbReference type="InterPro" id="IPR011009">
    <property type="entry name" value="Kinase-like_dom_sf"/>
</dbReference>
<dbReference type="GO" id="GO:0031037">
    <property type="term" value="P:myosin II filament disassembly"/>
    <property type="evidence" value="ECO:0007669"/>
    <property type="project" value="TreeGrafter"/>
</dbReference>
<evidence type="ECO:0000256" key="2">
    <source>
        <dbReference type="ARBA" id="ARBA00022679"/>
    </source>
</evidence>
<dbReference type="InterPro" id="IPR004166">
    <property type="entry name" value="a-kinase_dom"/>
</dbReference>
<reference evidence="9 10" key="3">
    <citation type="journal article" date="2017" name="G3 (Bethesda)">
        <title>Comparative analysis highlights variable genome content of wheat rusts and divergence of the mating loci.</title>
        <authorList>
            <person name="Cuomo C.A."/>
            <person name="Bakkeren G."/>
            <person name="Khalil H.B."/>
            <person name="Panwar V."/>
            <person name="Joly D."/>
            <person name="Linning R."/>
            <person name="Sakthikumar S."/>
            <person name="Song X."/>
            <person name="Adiconis X."/>
            <person name="Fan L."/>
            <person name="Goldberg J.M."/>
            <person name="Levin J.Z."/>
            <person name="Young S."/>
            <person name="Zeng Q."/>
            <person name="Anikster Y."/>
            <person name="Bruce M."/>
            <person name="Wang M."/>
            <person name="Yin C."/>
            <person name="McCallum B."/>
            <person name="Szabo L.J."/>
            <person name="Hulbert S."/>
            <person name="Chen X."/>
            <person name="Fellers J.P."/>
        </authorList>
    </citation>
    <scope>NUCLEOTIDE SEQUENCE</scope>
    <source>
        <strain evidence="10">Isolate 1-1 / race 1 (BBBD)</strain>
        <strain evidence="9">isolate 1-1 / race 1 (BBBD)</strain>
    </source>
</reference>
<evidence type="ECO:0000313" key="8">
    <source>
        <dbReference type="EMBL" id="OAV87415.1"/>
    </source>
</evidence>
<dbReference type="PANTHER" id="PTHR45992">
    <property type="entry name" value="EUKARYOTIC ELONGATION FACTOR 2 KINASE-RELATED"/>
    <property type="match status" value="1"/>
</dbReference>
<dbReference type="PROSITE" id="PS51158">
    <property type="entry name" value="ALPHA_KINASE"/>
    <property type="match status" value="1"/>
</dbReference>
<keyword evidence="10" id="KW-1185">Reference proteome</keyword>
<dbReference type="Proteomes" id="UP000005240">
    <property type="component" value="Unassembled WGS sequence"/>
</dbReference>
<accession>A0A180G401</accession>
<evidence type="ECO:0000256" key="3">
    <source>
        <dbReference type="ARBA" id="ARBA00022741"/>
    </source>
</evidence>
<dbReference type="Gene3D" id="3.20.200.10">
    <property type="entry name" value="MHCK/EF2 kinase"/>
    <property type="match status" value="1"/>
</dbReference>
<dbReference type="GO" id="GO:1903013">
    <property type="term" value="P:response to differentiation-inducing factor 1"/>
    <property type="evidence" value="ECO:0007669"/>
    <property type="project" value="TreeGrafter"/>
</dbReference>
<dbReference type="STRING" id="630390.A0A180G401"/>
<evidence type="ECO:0000313" key="9">
    <source>
        <dbReference type="EnsemblFungi" id="PTTG_29441-t43_1-p1"/>
    </source>
</evidence>
<dbReference type="InterPro" id="IPR051852">
    <property type="entry name" value="Alpha-type_PK"/>
</dbReference>
<dbReference type="EnsemblFungi" id="PTTG_29441-t43_1">
    <property type="protein sequence ID" value="PTTG_29441-t43_1-p1"/>
    <property type="gene ID" value="PTTG_29441"/>
</dbReference>
<evidence type="ECO:0000256" key="6">
    <source>
        <dbReference type="SAM" id="MobiDB-lite"/>
    </source>
</evidence>
<proteinExistence type="predicted"/>
<dbReference type="SUPFAM" id="SSF56112">
    <property type="entry name" value="Protein kinase-like (PK-like)"/>
    <property type="match status" value="1"/>
</dbReference>
<keyword evidence="1" id="KW-0723">Serine/threonine-protein kinase</keyword>
<reference evidence="8" key="1">
    <citation type="submission" date="2009-11" db="EMBL/GenBank/DDBJ databases">
        <authorList>
            <consortium name="The Broad Institute Genome Sequencing Platform"/>
            <person name="Ward D."/>
            <person name="Feldgarden M."/>
            <person name="Earl A."/>
            <person name="Young S.K."/>
            <person name="Zeng Q."/>
            <person name="Koehrsen M."/>
            <person name="Alvarado L."/>
            <person name="Berlin A."/>
            <person name="Bochicchio J."/>
            <person name="Borenstein D."/>
            <person name="Chapman S.B."/>
            <person name="Chen Z."/>
            <person name="Engels R."/>
            <person name="Freedman E."/>
            <person name="Gellesch M."/>
            <person name="Goldberg J."/>
            <person name="Griggs A."/>
            <person name="Gujja S."/>
            <person name="Heilman E."/>
            <person name="Heiman D."/>
            <person name="Hepburn T."/>
            <person name="Howarth C."/>
            <person name="Jen D."/>
            <person name="Larson L."/>
            <person name="Lewis B."/>
            <person name="Mehta T."/>
            <person name="Park D."/>
            <person name="Pearson M."/>
            <person name="Roberts A."/>
            <person name="Saif S."/>
            <person name="Shea T."/>
            <person name="Shenoy N."/>
            <person name="Sisk P."/>
            <person name="Stolte C."/>
            <person name="Sykes S."/>
            <person name="Thomson T."/>
            <person name="Walk T."/>
            <person name="White J."/>
            <person name="Yandava C."/>
            <person name="Izard J."/>
            <person name="Baranova O.V."/>
            <person name="Blanton J.M."/>
            <person name="Tanner A.C."/>
            <person name="Dewhirst F.E."/>
            <person name="Haas B."/>
            <person name="Nusbaum C."/>
            <person name="Birren B."/>
        </authorList>
    </citation>
    <scope>NUCLEOTIDE SEQUENCE [LARGE SCALE GENOMIC DNA]</scope>
    <source>
        <strain evidence="8">1-1 BBBD Race 1</strain>
    </source>
</reference>
<keyword evidence="4" id="KW-0418">Kinase</keyword>
<evidence type="ECO:0000256" key="4">
    <source>
        <dbReference type="ARBA" id="ARBA00022777"/>
    </source>
</evidence>
<feature type="domain" description="Alpha-type protein kinase" evidence="7">
    <location>
        <begin position="342"/>
        <end position="594"/>
    </location>
</feature>
<keyword evidence="5" id="KW-0067">ATP-binding</keyword>
<evidence type="ECO:0000313" key="10">
    <source>
        <dbReference type="Proteomes" id="UP000005240"/>
    </source>
</evidence>